<feature type="compositionally biased region" description="Basic residues" evidence="14">
    <location>
        <begin position="48"/>
        <end position="58"/>
    </location>
</feature>
<proteinExistence type="inferred from homology"/>
<dbReference type="InterPro" id="IPR007823">
    <property type="entry name" value="RRP8"/>
</dbReference>
<dbReference type="Pfam" id="PF05148">
    <property type="entry name" value="Methyltransf_8"/>
    <property type="match status" value="1"/>
</dbReference>
<feature type="compositionally biased region" description="Polar residues" evidence="14">
    <location>
        <begin position="91"/>
        <end position="104"/>
    </location>
</feature>
<dbReference type="EMBL" id="GDHC01002415">
    <property type="protein sequence ID" value="JAQ16214.1"/>
    <property type="molecule type" value="Transcribed_RNA"/>
</dbReference>
<comment type="similarity">
    <text evidence="2 13">Belongs to the methyltransferase superfamily. RRP8 family.</text>
</comment>
<keyword evidence="10" id="KW-0805">Transcription regulation</keyword>
<dbReference type="EC" id="2.1.1.-" evidence="13"/>
<evidence type="ECO:0000256" key="1">
    <source>
        <dbReference type="ARBA" id="ARBA00004604"/>
    </source>
</evidence>
<dbReference type="GO" id="GO:0032259">
    <property type="term" value="P:methylation"/>
    <property type="evidence" value="ECO:0007669"/>
    <property type="project" value="UniProtKB-KW"/>
</dbReference>
<feature type="compositionally biased region" description="Polar residues" evidence="14">
    <location>
        <begin position="63"/>
        <end position="78"/>
    </location>
</feature>
<evidence type="ECO:0000256" key="13">
    <source>
        <dbReference type="RuleBase" id="RU365074"/>
    </source>
</evidence>
<feature type="compositionally biased region" description="Basic and acidic residues" evidence="14">
    <location>
        <begin position="150"/>
        <end position="177"/>
    </location>
</feature>
<evidence type="ECO:0000313" key="15">
    <source>
        <dbReference type="EMBL" id="JAQ16214.1"/>
    </source>
</evidence>
<accession>A0A146M8Y4</accession>
<evidence type="ECO:0000256" key="6">
    <source>
        <dbReference type="ARBA" id="ARBA00022603"/>
    </source>
</evidence>
<feature type="compositionally biased region" description="Basic residues" evidence="14">
    <location>
        <begin position="113"/>
        <end position="125"/>
    </location>
</feature>
<dbReference type="GO" id="GO:0033553">
    <property type="term" value="C:rDNA heterochromatin"/>
    <property type="evidence" value="ECO:0007669"/>
    <property type="project" value="TreeGrafter"/>
</dbReference>
<keyword evidence="9" id="KW-0156">Chromatin regulator</keyword>
<keyword evidence="11" id="KW-0804">Transcription</keyword>
<dbReference type="GO" id="GO:0006364">
    <property type="term" value="P:rRNA processing"/>
    <property type="evidence" value="ECO:0007669"/>
    <property type="project" value="UniProtKB-UniRule"/>
</dbReference>
<dbReference type="GO" id="GO:0042149">
    <property type="term" value="P:cellular response to glucose starvation"/>
    <property type="evidence" value="ECO:0007669"/>
    <property type="project" value="TreeGrafter"/>
</dbReference>
<protein>
    <recommendedName>
        <fullName evidence="3 13">Ribosomal RNA-processing protein 8</fullName>
        <ecNumber evidence="13">2.1.1.-</ecNumber>
    </recommendedName>
</protein>
<dbReference type="GO" id="GO:0000183">
    <property type="term" value="P:rDNA heterochromatin formation"/>
    <property type="evidence" value="ECO:0007669"/>
    <property type="project" value="TreeGrafter"/>
</dbReference>
<keyword evidence="12 13" id="KW-0539">Nucleus</keyword>
<name>A0A146M8Y4_LYGHE</name>
<keyword evidence="6 13" id="KW-0489">Methyltransferase</keyword>
<dbReference type="PANTHER" id="PTHR12787">
    <property type="entry name" value="RIBOSOMAL RNA-PROCESSING PROTEIN 8"/>
    <property type="match status" value="1"/>
</dbReference>
<dbReference type="GO" id="GO:0046015">
    <property type="term" value="P:regulation of transcription by glucose"/>
    <property type="evidence" value="ECO:0007669"/>
    <property type="project" value="TreeGrafter"/>
</dbReference>
<evidence type="ECO:0000256" key="4">
    <source>
        <dbReference type="ARBA" id="ARBA00022491"/>
    </source>
</evidence>
<dbReference type="Gene3D" id="3.40.50.150">
    <property type="entry name" value="Vaccinia Virus protein VP39"/>
    <property type="match status" value="1"/>
</dbReference>
<evidence type="ECO:0000256" key="9">
    <source>
        <dbReference type="ARBA" id="ARBA00022853"/>
    </source>
</evidence>
<dbReference type="GO" id="GO:0005730">
    <property type="term" value="C:nucleolus"/>
    <property type="evidence" value="ECO:0007669"/>
    <property type="project" value="UniProtKB-SubCell"/>
</dbReference>
<evidence type="ECO:0000256" key="5">
    <source>
        <dbReference type="ARBA" id="ARBA00022552"/>
    </source>
</evidence>
<keyword evidence="8 13" id="KW-0949">S-adenosyl-L-methionine</keyword>
<dbReference type="InterPro" id="IPR029063">
    <property type="entry name" value="SAM-dependent_MTases_sf"/>
</dbReference>
<sequence>KKKKKKNKRKSDVAKNHTKSFPEVSSVSGAGSDPTDLKLSPIECVATKKNKSNSRKSGSRSSVENGDSVTHSVPSLPTKNKRKRRKSSVSACESSNNGYANGSADSFDEKKSPIKSKKKRKKKKKENGDSIQCVEQNADVPETSGISDEENTKKSCKELVEEPSDPSERQAEIDDKSLTSNNKQKRQKFKNSKNSSLREKMLSRLSAARFRFINEELYTWDGQESPKVFASNPKSFKAYHSGFKQQTKLWPVNPIDLIIKSIKKMPDFEKKVIADFGCGEAKLALELSSNRVYSFDLVAMNDRVTVCDNANTKLYSGSVDLAVHCLSLMSSNISGYIKEANRVLKIGGVLKIAEVESRFEDIDKFAENVSKFNFKLLKKDLTRNLFYFLDFEKVADIGVARKRKLPVLSLQPCLYKKR</sequence>
<dbReference type="AlphaFoldDB" id="A0A146M8Y4"/>
<dbReference type="FunFam" id="1.10.10.2150:FF:000001">
    <property type="entry name" value="Ribosomal RNA-processing protein 8"/>
    <property type="match status" value="1"/>
</dbReference>
<dbReference type="PANTHER" id="PTHR12787:SF0">
    <property type="entry name" value="RIBOSOMAL RNA-PROCESSING PROTEIN 8"/>
    <property type="match status" value="1"/>
</dbReference>
<evidence type="ECO:0000256" key="14">
    <source>
        <dbReference type="SAM" id="MobiDB-lite"/>
    </source>
</evidence>
<dbReference type="Gene3D" id="1.10.10.2150">
    <property type="entry name" value="Ribosomal RNA-processing protein 8, N-terminal domain"/>
    <property type="match status" value="1"/>
</dbReference>
<evidence type="ECO:0000256" key="10">
    <source>
        <dbReference type="ARBA" id="ARBA00023015"/>
    </source>
</evidence>
<dbReference type="SUPFAM" id="SSF53335">
    <property type="entry name" value="S-adenosyl-L-methionine-dependent methyltransferases"/>
    <property type="match status" value="1"/>
</dbReference>
<evidence type="ECO:0000256" key="2">
    <source>
        <dbReference type="ARBA" id="ARBA00006301"/>
    </source>
</evidence>
<feature type="non-terminal residue" evidence="15">
    <location>
        <position position="1"/>
    </location>
</feature>
<evidence type="ECO:0000256" key="8">
    <source>
        <dbReference type="ARBA" id="ARBA00022691"/>
    </source>
</evidence>
<evidence type="ECO:0000256" key="12">
    <source>
        <dbReference type="ARBA" id="ARBA00023242"/>
    </source>
</evidence>
<comment type="function">
    <text evidence="13">Probable methyltransferase required to silence rDNA.</text>
</comment>
<evidence type="ECO:0000256" key="11">
    <source>
        <dbReference type="ARBA" id="ARBA00023163"/>
    </source>
</evidence>
<dbReference type="GO" id="GO:0005677">
    <property type="term" value="C:chromatin silencing complex"/>
    <property type="evidence" value="ECO:0007669"/>
    <property type="project" value="TreeGrafter"/>
</dbReference>
<evidence type="ECO:0000256" key="3">
    <source>
        <dbReference type="ARBA" id="ARBA00020203"/>
    </source>
</evidence>
<dbReference type="InterPro" id="IPR042036">
    <property type="entry name" value="RRP8_N"/>
</dbReference>
<evidence type="ECO:0000256" key="7">
    <source>
        <dbReference type="ARBA" id="ARBA00022679"/>
    </source>
</evidence>
<keyword evidence="4" id="KW-0678">Repressor</keyword>
<keyword evidence="7 13" id="KW-0808">Transferase</keyword>
<gene>
    <name evidence="15" type="primary">RRP8</name>
    <name evidence="15" type="ORF">g.75167</name>
</gene>
<feature type="region of interest" description="Disordered" evidence="14">
    <location>
        <begin position="1"/>
        <end position="197"/>
    </location>
</feature>
<reference evidence="15" key="1">
    <citation type="journal article" date="2016" name="Gigascience">
        <title>De novo construction of an expanded transcriptome assembly for the western tarnished plant bug, Lygus hesperus.</title>
        <authorList>
            <person name="Tassone E.E."/>
            <person name="Geib S.M."/>
            <person name="Hall B."/>
            <person name="Fabrick J.A."/>
            <person name="Brent C.S."/>
            <person name="Hull J.J."/>
        </authorList>
    </citation>
    <scope>NUCLEOTIDE SEQUENCE</scope>
</reference>
<keyword evidence="5 13" id="KW-0698">rRNA processing</keyword>
<organism evidence="15">
    <name type="scientific">Lygus hesperus</name>
    <name type="common">Western plant bug</name>
    <dbReference type="NCBI Taxonomy" id="30085"/>
    <lineage>
        <taxon>Eukaryota</taxon>
        <taxon>Metazoa</taxon>
        <taxon>Ecdysozoa</taxon>
        <taxon>Arthropoda</taxon>
        <taxon>Hexapoda</taxon>
        <taxon>Insecta</taxon>
        <taxon>Pterygota</taxon>
        <taxon>Neoptera</taxon>
        <taxon>Paraneoptera</taxon>
        <taxon>Hemiptera</taxon>
        <taxon>Heteroptera</taxon>
        <taxon>Panheteroptera</taxon>
        <taxon>Cimicomorpha</taxon>
        <taxon>Miridae</taxon>
        <taxon>Mirini</taxon>
        <taxon>Lygus</taxon>
    </lineage>
</organism>
<comment type="subcellular location">
    <subcellularLocation>
        <location evidence="1 13">Nucleus</location>
        <location evidence="1 13">Nucleolus</location>
    </subcellularLocation>
</comment>
<dbReference type="GO" id="GO:0008168">
    <property type="term" value="F:methyltransferase activity"/>
    <property type="evidence" value="ECO:0007669"/>
    <property type="project" value="UniProtKB-KW"/>
</dbReference>
<dbReference type="FunFam" id="3.40.50.150:FF:000068">
    <property type="entry name" value="Ribosomal RNA-processing protein 8"/>
    <property type="match status" value="1"/>
</dbReference>